<accession>C0ZT22</accession>
<sequence length="85" mass="9056">MNHMTVTTEHLRALLGSGPHSELVAVGGEIEIYVPDEEGFGLDGISLVTREQLAERLPSSPDNPDEGELRIAAESLSEMIAELGG</sequence>
<proteinExistence type="predicted"/>
<evidence type="ECO:0000313" key="2">
    <source>
        <dbReference type="Proteomes" id="UP000002204"/>
    </source>
</evidence>
<reference evidence="2" key="1">
    <citation type="submission" date="2005-03" db="EMBL/GenBank/DDBJ databases">
        <title>Comparison of the complete genome sequences of Rhodococcus erythropolis PR4 and Rhodococcus opacus B4.</title>
        <authorList>
            <person name="Takarada H."/>
            <person name="Sekine M."/>
            <person name="Hosoyama A."/>
            <person name="Yamada R."/>
            <person name="Fujisawa T."/>
            <person name="Omata S."/>
            <person name="Shimizu A."/>
            <person name="Tsukatani N."/>
            <person name="Tanikawa S."/>
            <person name="Fujita N."/>
            <person name="Harayama S."/>
        </authorList>
    </citation>
    <scope>NUCLEOTIDE SEQUENCE [LARGE SCALE GENOMIC DNA]</scope>
    <source>
        <strain evidence="2">PR4 / NBRC 100887</strain>
    </source>
</reference>
<reference evidence="1 2" key="2">
    <citation type="journal article" date="2006" name="Environ. Microbiol.">
        <title>Sequence analysis of three plasmids harboured in Rhodococcus erythropolis strain PR4.</title>
        <authorList>
            <person name="Sekine M."/>
            <person name="Tanikawa S."/>
            <person name="Omata S."/>
            <person name="Saito M."/>
            <person name="Fujisawa T."/>
            <person name="Tsukatani N."/>
            <person name="Tajima T."/>
            <person name="Sekigawa T."/>
            <person name="Kosugi H."/>
            <person name="Matsuo Y."/>
            <person name="Nishiko R."/>
            <person name="Imamura K."/>
            <person name="Ito M."/>
            <person name="Narita H."/>
            <person name="Tago S."/>
            <person name="Fujita N."/>
            <person name="Harayama S."/>
        </authorList>
    </citation>
    <scope>NUCLEOTIDE SEQUENCE [LARGE SCALE GENOMIC DNA]</scope>
    <source>
        <strain evidence="2">PR4 / NBRC 100887</strain>
    </source>
</reference>
<protein>
    <submittedName>
        <fullName evidence="1">Uncharacterized protein</fullName>
    </submittedName>
</protein>
<name>C0ZT22_RHOE4</name>
<dbReference type="HOGENOM" id="CLU_2510474_0_0_11"/>
<dbReference type="AlphaFoldDB" id="C0ZT22"/>
<dbReference type="KEGG" id="rer:RER_12870"/>
<evidence type="ECO:0000313" key="1">
    <source>
        <dbReference type="EMBL" id="BAH31995.1"/>
    </source>
</evidence>
<dbReference type="Proteomes" id="UP000002204">
    <property type="component" value="Chromosome"/>
</dbReference>
<dbReference type="EMBL" id="AP008957">
    <property type="protein sequence ID" value="BAH31995.1"/>
    <property type="molecule type" value="Genomic_DNA"/>
</dbReference>
<organism evidence="1 2">
    <name type="scientific">Rhodococcus erythropolis (strain PR4 / NBRC 100887)</name>
    <dbReference type="NCBI Taxonomy" id="234621"/>
    <lineage>
        <taxon>Bacteria</taxon>
        <taxon>Bacillati</taxon>
        <taxon>Actinomycetota</taxon>
        <taxon>Actinomycetes</taxon>
        <taxon>Mycobacteriales</taxon>
        <taxon>Nocardiaceae</taxon>
        <taxon>Rhodococcus</taxon>
        <taxon>Rhodococcus erythropolis group</taxon>
    </lineage>
</organism>
<gene>
    <name evidence="1" type="ordered locus">RER_12870</name>
</gene>